<dbReference type="InterPro" id="IPR005162">
    <property type="entry name" value="Retrotrans_gag_dom"/>
</dbReference>
<protein>
    <recommendedName>
        <fullName evidence="2">Retrotransposon gag domain-containing protein</fullName>
    </recommendedName>
</protein>
<evidence type="ECO:0000313" key="3">
    <source>
        <dbReference type="EMBL" id="RDX86075.1"/>
    </source>
</evidence>
<dbReference type="PANTHER" id="PTHR33223:SF3">
    <property type="match status" value="1"/>
</dbReference>
<evidence type="ECO:0000256" key="1">
    <source>
        <dbReference type="SAM" id="Coils"/>
    </source>
</evidence>
<keyword evidence="4" id="KW-1185">Reference proteome</keyword>
<dbReference type="PANTHER" id="PTHR33223">
    <property type="entry name" value="CCHC-TYPE DOMAIN-CONTAINING PROTEIN"/>
    <property type="match status" value="1"/>
</dbReference>
<proteinExistence type="predicted"/>
<feature type="non-terminal residue" evidence="3">
    <location>
        <position position="1"/>
    </location>
</feature>
<dbReference type="EMBL" id="QJKJ01006616">
    <property type="protein sequence ID" value="RDX86075.1"/>
    <property type="molecule type" value="Genomic_DNA"/>
</dbReference>
<feature type="domain" description="Retrotransposon gag" evidence="2">
    <location>
        <begin position="386"/>
        <end position="455"/>
    </location>
</feature>
<gene>
    <name evidence="3" type="ORF">CR513_32633</name>
</gene>
<dbReference type="Proteomes" id="UP000257109">
    <property type="component" value="Unassembled WGS sequence"/>
</dbReference>
<organism evidence="3 4">
    <name type="scientific">Mucuna pruriens</name>
    <name type="common">Velvet bean</name>
    <name type="synonym">Dolichos pruriens</name>
    <dbReference type="NCBI Taxonomy" id="157652"/>
    <lineage>
        <taxon>Eukaryota</taxon>
        <taxon>Viridiplantae</taxon>
        <taxon>Streptophyta</taxon>
        <taxon>Embryophyta</taxon>
        <taxon>Tracheophyta</taxon>
        <taxon>Spermatophyta</taxon>
        <taxon>Magnoliopsida</taxon>
        <taxon>eudicotyledons</taxon>
        <taxon>Gunneridae</taxon>
        <taxon>Pentapetalae</taxon>
        <taxon>rosids</taxon>
        <taxon>fabids</taxon>
        <taxon>Fabales</taxon>
        <taxon>Fabaceae</taxon>
        <taxon>Papilionoideae</taxon>
        <taxon>50 kb inversion clade</taxon>
        <taxon>NPAAA clade</taxon>
        <taxon>indigoferoid/millettioid clade</taxon>
        <taxon>Phaseoleae</taxon>
        <taxon>Mucuna</taxon>
    </lineage>
</organism>
<name>A0A371G6B4_MUCPR</name>
<dbReference type="AlphaFoldDB" id="A0A371G6B4"/>
<dbReference type="Pfam" id="PF03732">
    <property type="entry name" value="Retrotrans_gag"/>
    <property type="match status" value="1"/>
</dbReference>
<feature type="coiled-coil region" evidence="1">
    <location>
        <begin position="135"/>
        <end position="169"/>
    </location>
</feature>
<evidence type="ECO:0000313" key="4">
    <source>
        <dbReference type="Proteomes" id="UP000257109"/>
    </source>
</evidence>
<accession>A0A371G6B4</accession>
<keyword evidence="1" id="KW-0175">Coiled coil</keyword>
<reference evidence="3" key="1">
    <citation type="submission" date="2018-05" db="EMBL/GenBank/DDBJ databases">
        <title>Draft genome of Mucuna pruriens seed.</title>
        <authorList>
            <person name="Nnadi N.E."/>
            <person name="Vos R."/>
            <person name="Hasami M.H."/>
            <person name="Devisetty U.K."/>
            <person name="Aguiy J.C."/>
        </authorList>
    </citation>
    <scope>NUCLEOTIDE SEQUENCE [LARGE SCALE GENOMIC DNA]</scope>
    <source>
        <strain evidence="3">JCA_2017</strain>
    </source>
</reference>
<comment type="caution">
    <text evidence="3">The sequence shown here is derived from an EMBL/GenBank/DDBJ whole genome shotgun (WGS) entry which is preliminary data.</text>
</comment>
<evidence type="ECO:0000259" key="2">
    <source>
        <dbReference type="Pfam" id="PF03732"/>
    </source>
</evidence>
<sequence>MDNGDGSPLLAKVLRIKSTRVRWHAKQSPLTTFALSVHHLRFLDRENEVTVFAQAQVNTGLEAKYCSQFPGGDYQGSLAHYLVIQPLRTLAIVGRTLQLPWRSSWEDKDNWAAKVELELSQEFLTGELQGWKDKEVALEAVNHKLEIDKQKLESKIARLVVTKQKVEERLGATKGISIVDQFELGFAHALEQITFLHPSLDVSKAGPFNEVVEGGSLVDCFSQVFTALADRWLITSLRSLVPRGSLVDRLSQKRALGKGPPISTKITASVLNVSRPGQTNSSHDRPTLRIQQPIRATQSNDPVWAFNASPSQLNYHEVVGSVCRKESQLMLRTKRLKVVRRDRLACYRTLVDLILSILANRGERSSFDHGDCRGRRIHRIHTFSACSWRYMKRMFREKFFLASKTVTIKKKICGIRQHSGETLHEYLERFNKLCATCPHHQISEKLLIQYFYEGLMMMDQSMIDATSGGALMDKTPAVARHLISNMVGNTQQFGIRGTSDNGVSKRCINCDSSTSQPRMVNEISAVDKLRLENQLTELTSLVRQLVVGQHKPTIAAKVCGICTFVEHPTNMCPTL</sequence>
<dbReference type="OrthoDB" id="1414696at2759"/>